<accession>A0AAU7E1V0</accession>
<sequence length="334" mass="37688">MFVTRDVGWVSGGSGDVVDVGEFATACRGPEEESVCFFRRNKGSKLYLSWPVGCFILFLPDGDLCVTGNDLRRLSDEYLCCPERLSVVGGLVWSFANHRHLCAFGDIVETAHRLPVVMLGESSRIYVYDRDGDAVYLLGDDVDGFLKRGLRRFCPVYAELGPMAYANELSETDDVLAFASVHRDETYELPWPRAAYVRLISPRGRRPSSDGHRMSYFARVSGRHLDPEFREVLLAVGETGEIFSYNPWDEVLVRVASDIRGLFAMGLRGARKTYRYRPRVASDERLPRCPHVPRVELPSPLRGEDSTTRCLLRMFKGLSGGRRDGEEERDEGVE</sequence>
<protein>
    <submittedName>
        <fullName evidence="1">Tegument protein US22</fullName>
    </submittedName>
</protein>
<dbReference type="EMBL" id="PP711850">
    <property type="protein sequence ID" value="XBH23759.1"/>
    <property type="molecule type" value="Genomic_DNA"/>
</dbReference>
<dbReference type="Pfam" id="PF02393">
    <property type="entry name" value="US22"/>
    <property type="match status" value="1"/>
</dbReference>
<organism evidence="1">
    <name type="scientific">Lemniscomys rat herpesvirus</name>
    <dbReference type="NCBI Taxonomy" id="3141920"/>
    <lineage>
        <taxon>Viruses</taxon>
        <taxon>Duplodnaviria</taxon>
        <taxon>Heunggongvirae</taxon>
        <taxon>Peploviricota</taxon>
        <taxon>Herviviricetes</taxon>
        <taxon>Herpesvirales</taxon>
    </lineage>
</organism>
<name>A0AAU7E1V0_9VIRU</name>
<proteinExistence type="predicted"/>
<dbReference type="InterPro" id="IPR003360">
    <property type="entry name" value="US22-like"/>
</dbReference>
<reference evidence="1" key="1">
    <citation type="journal article" date="2024" name="Microbiome">
        <title>Substantial viral diversity in bats and rodents from East Africa: insights into evolution, recombination, and cocirculation.</title>
        <authorList>
            <person name="Wang D."/>
            <person name="Yang X."/>
            <person name="Ren Z."/>
            <person name="Hu B."/>
            <person name="Zhao H."/>
            <person name="Yang K."/>
            <person name="Shi P."/>
            <person name="Zhang Z."/>
            <person name="Feng Q."/>
            <person name="Nawenja C.V."/>
            <person name="Obanda V."/>
            <person name="Robert K."/>
            <person name="Nalikka B."/>
            <person name="Waruhiu C.N."/>
            <person name="Ochola G.O."/>
            <person name="Onyuok S.O."/>
            <person name="Ochieng H."/>
            <person name="Li B."/>
            <person name="Zhu Y."/>
            <person name="Si H."/>
            <person name="Yin J."/>
            <person name="Kristiansen K."/>
            <person name="Jin X."/>
            <person name="Xu X."/>
            <person name="Xiao M."/>
            <person name="Agwanda B."/>
            <person name="Ommeh S."/>
            <person name="Li J."/>
            <person name="Shi Z.L."/>
        </authorList>
    </citation>
    <scope>NUCLEOTIDE SEQUENCE</scope>
    <source>
        <strain evidence="1">3A/Kenya/RNAKID2118/2016</strain>
    </source>
</reference>
<reference evidence="1" key="2">
    <citation type="submission" date="2024-02" db="EMBL/GenBank/DDBJ databases">
        <authorList>
            <person name="Hu B."/>
        </authorList>
    </citation>
    <scope>NUCLEOTIDE SEQUENCE</scope>
    <source>
        <strain evidence="1">3A/Kenya/RNAKID2118/2016</strain>
    </source>
</reference>
<evidence type="ECO:0000313" key="1">
    <source>
        <dbReference type="EMBL" id="XBH23759.1"/>
    </source>
</evidence>